<feature type="region of interest" description="Disordered" evidence="1">
    <location>
        <begin position="140"/>
        <end position="165"/>
    </location>
</feature>
<protein>
    <submittedName>
        <fullName evidence="2">Uncharacterized protein</fullName>
    </submittedName>
</protein>
<evidence type="ECO:0000313" key="2">
    <source>
        <dbReference type="EMBL" id="MQL68357.1"/>
    </source>
</evidence>
<dbReference type="AlphaFoldDB" id="A0A843TDR6"/>
<evidence type="ECO:0000313" key="3">
    <source>
        <dbReference type="Proteomes" id="UP000652761"/>
    </source>
</evidence>
<gene>
    <name evidence="2" type="ORF">Taro_000647</name>
</gene>
<dbReference type="EMBL" id="NMUH01000012">
    <property type="protein sequence ID" value="MQL68357.1"/>
    <property type="molecule type" value="Genomic_DNA"/>
</dbReference>
<evidence type="ECO:0000256" key="1">
    <source>
        <dbReference type="SAM" id="MobiDB-lite"/>
    </source>
</evidence>
<proteinExistence type="predicted"/>
<keyword evidence="3" id="KW-1185">Reference proteome</keyword>
<reference evidence="2" key="1">
    <citation type="submission" date="2017-07" db="EMBL/GenBank/DDBJ databases">
        <title>Taro Niue Genome Assembly and Annotation.</title>
        <authorList>
            <person name="Atibalentja N."/>
            <person name="Keating K."/>
            <person name="Fields C.J."/>
        </authorList>
    </citation>
    <scope>NUCLEOTIDE SEQUENCE</scope>
    <source>
        <strain evidence="2">Niue_2</strain>
        <tissue evidence="2">Leaf</tissue>
    </source>
</reference>
<sequence>MECFLSQLVTENNYGGELVICRSTDHSAAVPQTQQVLDGPLGDDLSRGQHRDPRRVWTDQLSAHLSRAPPYLHLPHLLGEEGLSGTHPLKRKLADKCLNPETSLSTSSLRVPSPKAYVTVRAPASSLAIRCCCSNISAASNPDRPSSDTRTVRRRGSKTGKPENMLVEAPAPSTEIPGIPLSRSRARAAKPTASSKIVSGSPSLSCALVASSDARRRGLGLVLWRVRRHLRSRSRSTR</sequence>
<comment type="caution">
    <text evidence="2">The sequence shown here is derived from an EMBL/GenBank/DDBJ whole genome shotgun (WGS) entry which is preliminary data.</text>
</comment>
<dbReference type="Proteomes" id="UP000652761">
    <property type="component" value="Unassembled WGS sequence"/>
</dbReference>
<organism evidence="2 3">
    <name type="scientific">Colocasia esculenta</name>
    <name type="common">Wild taro</name>
    <name type="synonym">Arum esculentum</name>
    <dbReference type="NCBI Taxonomy" id="4460"/>
    <lineage>
        <taxon>Eukaryota</taxon>
        <taxon>Viridiplantae</taxon>
        <taxon>Streptophyta</taxon>
        <taxon>Embryophyta</taxon>
        <taxon>Tracheophyta</taxon>
        <taxon>Spermatophyta</taxon>
        <taxon>Magnoliopsida</taxon>
        <taxon>Liliopsida</taxon>
        <taxon>Araceae</taxon>
        <taxon>Aroideae</taxon>
        <taxon>Colocasieae</taxon>
        <taxon>Colocasia</taxon>
    </lineage>
</organism>
<name>A0A843TDR6_COLES</name>
<accession>A0A843TDR6</accession>